<evidence type="ECO:0000313" key="1">
    <source>
        <dbReference type="EMBL" id="KAI3692118.1"/>
    </source>
</evidence>
<keyword evidence="2" id="KW-1185">Reference proteome</keyword>
<name>A0ACB8Z421_ARCLA</name>
<evidence type="ECO:0000313" key="2">
    <source>
        <dbReference type="Proteomes" id="UP001055879"/>
    </source>
</evidence>
<sequence length="90" mass="10090">MEVADFLLRIRWVERPVKGWSRDEYEAEIERDAGSFSSPRISADTDFHFFTSYSISADAPSSDAQTAQFLSAPSRDDALGFRALNDGLKP</sequence>
<gene>
    <name evidence="1" type="ORF">L6452_31927</name>
</gene>
<reference evidence="2" key="1">
    <citation type="journal article" date="2022" name="Mol. Ecol. Resour.">
        <title>The genomes of chicory, endive, great burdock and yacon provide insights into Asteraceae palaeo-polyploidization history and plant inulin production.</title>
        <authorList>
            <person name="Fan W."/>
            <person name="Wang S."/>
            <person name="Wang H."/>
            <person name="Wang A."/>
            <person name="Jiang F."/>
            <person name="Liu H."/>
            <person name="Zhao H."/>
            <person name="Xu D."/>
            <person name="Zhang Y."/>
        </authorList>
    </citation>
    <scope>NUCLEOTIDE SEQUENCE [LARGE SCALE GENOMIC DNA]</scope>
    <source>
        <strain evidence="2">cv. Niubang</strain>
    </source>
</reference>
<comment type="caution">
    <text evidence="1">The sequence shown here is derived from an EMBL/GenBank/DDBJ whole genome shotgun (WGS) entry which is preliminary data.</text>
</comment>
<proteinExistence type="predicted"/>
<dbReference type="EMBL" id="CM042057">
    <property type="protein sequence ID" value="KAI3692118.1"/>
    <property type="molecule type" value="Genomic_DNA"/>
</dbReference>
<dbReference type="Proteomes" id="UP001055879">
    <property type="component" value="Linkage Group LG11"/>
</dbReference>
<reference evidence="1 2" key="2">
    <citation type="journal article" date="2022" name="Mol. Ecol. Resour.">
        <title>The genomes of chicory, endive, great burdock and yacon provide insights into Asteraceae paleo-polyploidization history and plant inulin production.</title>
        <authorList>
            <person name="Fan W."/>
            <person name="Wang S."/>
            <person name="Wang H."/>
            <person name="Wang A."/>
            <person name="Jiang F."/>
            <person name="Liu H."/>
            <person name="Zhao H."/>
            <person name="Xu D."/>
            <person name="Zhang Y."/>
        </authorList>
    </citation>
    <scope>NUCLEOTIDE SEQUENCE [LARGE SCALE GENOMIC DNA]</scope>
    <source>
        <strain evidence="2">cv. Niubang</strain>
    </source>
</reference>
<accession>A0ACB8Z421</accession>
<protein>
    <submittedName>
        <fullName evidence="1">Uncharacterized protein</fullName>
    </submittedName>
</protein>
<organism evidence="1 2">
    <name type="scientific">Arctium lappa</name>
    <name type="common">Greater burdock</name>
    <name type="synonym">Lappa major</name>
    <dbReference type="NCBI Taxonomy" id="4217"/>
    <lineage>
        <taxon>Eukaryota</taxon>
        <taxon>Viridiplantae</taxon>
        <taxon>Streptophyta</taxon>
        <taxon>Embryophyta</taxon>
        <taxon>Tracheophyta</taxon>
        <taxon>Spermatophyta</taxon>
        <taxon>Magnoliopsida</taxon>
        <taxon>eudicotyledons</taxon>
        <taxon>Gunneridae</taxon>
        <taxon>Pentapetalae</taxon>
        <taxon>asterids</taxon>
        <taxon>campanulids</taxon>
        <taxon>Asterales</taxon>
        <taxon>Asteraceae</taxon>
        <taxon>Carduoideae</taxon>
        <taxon>Cardueae</taxon>
        <taxon>Arctiinae</taxon>
        <taxon>Arctium</taxon>
    </lineage>
</organism>